<evidence type="ECO:0000313" key="1">
    <source>
        <dbReference type="EMBL" id="KAK6173121.1"/>
    </source>
</evidence>
<accession>A0AAN8JBX6</accession>
<dbReference type="PANTHER" id="PTHR33050:SF8">
    <property type="entry name" value="REVERSE TRANSCRIPTASE DOMAIN-CONTAINING PROTEIN"/>
    <property type="match status" value="1"/>
</dbReference>
<gene>
    <name evidence="1" type="ORF">SNE40_016639</name>
</gene>
<keyword evidence="2" id="KW-1185">Reference proteome</keyword>
<proteinExistence type="predicted"/>
<dbReference type="PANTHER" id="PTHR33050">
    <property type="entry name" value="REVERSE TRANSCRIPTASE DOMAIN-CONTAINING PROTEIN"/>
    <property type="match status" value="1"/>
</dbReference>
<dbReference type="InterPro" id="IPR043502">
    <property type="entry name" value="DNA/RNA_pol_sf"/>
</dbReference>
<organism evidence="1 2">
    <name type="scientific">Patella caerulea</name>
    <name type="common">Rayed Mediterranean limpet</name>
    <dbReference type="NCBI Taxonomy" id="87958"/>
    <lineage>
        <taxon>Eukaryota</taxon>
        <taxon>Metazoa</taxon>
        <taxon>Spiralia</taxon>
        <taxon>Lophotrochozoa</taxon>
        <taxon>Mollusca</taxon>
        <taxon>Gastropoda</taxon>
        <taxon>Patellogastropoda</taxon>
        <taxon>Patelloidea</taxon>
        <taxon>Patellidae</taxon>
        <taxon>Patella</taxon>
    </lineage>
</organism>
<comment type="caution">
    <text evidence="1">The sequence shown here is derived from an EMBL/GenBank/DDBJ whole genome shotgun (WGS) entry which is preliminary data.</text>
</comment>
<dbReference type="InterPro" id="IPR052055">
    <property type="entry name" value="Hepadnavirus_pol/RT"/>
</dbReference>
<name>A0AAN8JBX6_PATCE</name>
<evidence type="ECO:0000313" key="2">
    <source>
        <dbReference type="Proteomes" id="UP001347796"/>
    </source>
</evidence>
<dbReference type="SUPFAM" id="SSF56672">
    <property type="entry name" value="DNA/RNA polymerases"/>
    <property type="match status" value="1"/>
</dbReference>
<protein>
    <submittedName>
        <fullName evidence="1">Uncharacterized protein</fullName>
    </submittedName>
</protein>
<dbReference type="AlphaFoldDB" id="A0AAN8JBX6"/>
<reference evidence="1 2" key="1">
    <citation type="submission" date="2024-01" db="EMBL/GenBank/DDBJ databases">
        <title>The genome of the rayed Mediterranean limpet Patella caerulea (Linnaeus, 1758).</title>
        <authorList>
            <person name="Anh-Thu Weber A."/>
            <person name="Halstead-Nussloch G."/>
        </authorList>
    </citation>
    <scope>NUCLEOTIDE SEQUENCE [LARGE SCALE GENOMIC DNA]</scope>
    <source>
        <strain evidence="1">AATW-2023a</strain>
        <tissue evidence="1">Whole specimen</tissue>
    </source>
</reference>
<dbReference type="Proteomes" id="UP001347796">
    <property type="component" value="Unassembled WGS sequence"/>
</dbReference>
<sequence length="226" mass="26060">MSVFTDLCNEIGVPVASEKTVGPLTRLTFLGLEIDSVDYCHRIPNEKIVKLITLLKSIMERKKVTLHDLQILTGSLNFVCRAVRPGRAFLRRMYDSMCGIKEKHHHIRINKSLREDMSMWLHFLENFNGVTLFPEKEWFCNATLDLYTDGAGGALLGCGAYFACQWVYYGWPDIWEKSSILADVTFLELILVVIALELWGPQFANKKILLHIDNFSFGQYFEYMHI</sequence>
<dbReference type="EMBL" id="JAZGQO010000011">
    <property type="protein sequence ID" value="KAK6173121.1"/>
    <property type="molecule type" value="Genomic_DNA"/>
</dbReference>